<protein>
    <recommendedName>
        <fullName evidence="3">Aldose 1-epimerase</fullName>
    </recommendedName>
</protein>
<reference evidence="1 2" key="1">
    <citation type="journal article" date="2018" name="ISME J.">
        <title>Involvement of Burkholderiaceae and sulfurous volatiles in disease-suppressive soils.</title>
        <authorList>
            <person name="Carrion V.J."/>
            <person name="Cordovez V."/>
            <person name="Tyc O."/>
            <person name="Etalo D.W."/>
            <person name="de Bruijn I."/>
            <person name="de Jager V.C."/>
            <person name="Medema M.H."/>
            <person name="Eberl L."/>
            <person name="Raaijmakers J.M."/>
        </authorList>
    </citation>
    <scope>NUCLEOTIDE SEQUENCE [LARGE SCALE GENOMIC DNA]</scope>
    <source>
        <strain evidence="2">mHSR5</strain>
    </source>
</reference>
<dbReference type="OrthoDB" id="8901487at2"/>
<gene>
    <name evidence="1" type="ORF">CUJ89_31825</name>
</gene>
<dbReference type="AlphaFoldDB" id="A0A2Z5N856"/>
<evidence type="ECO:0008006" key="3">
    <source>
        <dbReference type="Google" id="ProtNLM"/>
    </source>
</evidence>
<accession>A0A2Z5N856</accession>
<dbReference type="InterPro" id="IPR014718">
    <property type="entry name" value="GH-type_carb-bd"/>
</dbReference>
<organism evidence="1 2">
    <name type="scientific">Burkholderia pyrrocinia</name>
    <name type="common">Pseudomonas pyrrocinia</name>
    <dbReference type="NCBI Taxonomy" id="60550"/>
    <lineage>
        <taxon>Bacteria</taxon>
        <taxon>Pseudomonadati</taxon>
        <taxon>Pseudomonadota</taxon>
        <taxon>Betaproteobacteria</taxon>
        <taxon>Burkholderiales</taxon>
        <taxon>Burkholderiaceae</taxon>
        <taxon>Burkholderia</taxon>
        <taxon>Burkholderia cepacia complex</taxon>
    </lineage>
</organism>
<evidence type="ECO:0000313" key="2">
    <source>
        <dbReference type="Proteomes" id="UP000253104"/>
    </source>
</evidence>
<sequence length="343" mass="37315">MDTVWHLKWAHGAFDLHAAGGMLGSVAFQQGGRTIRPFYEAPWIGRAEQQPSGLLGVMRSEFPCVPFGVPYSPDRLPASWRETAATPTTPRDAALDSSDDLQHGYGCTGTWSLVRRTTHEIEIGIEYPETSSIARLTRIVRADPACAALDIILRIEARRSIRYPIGLHPNLALPTLTGAFRIDPGRYRFGMVHPAGPEPGISSALAGATFETLERVPLAAGGLGAFDRLPLAQSTEEILQLCGIDGSVTMTDDDAGTRYRLTWDADALPSLLLWISNRGRTYAPWNGRNLCVGIEPIASAFELGRAASLAPNPINSRGVRTALTLNPDTRTEIAYRFEMLAAH</sequence>
<dbReference type="Gene3D" id="2.70.98.10">
    <property type="match status" value="1"/>
</dbReference>
<dbReference type="EMBL" id="CP024903">
    <property type="protein sequence ID" value="AXF24827.1"/>
    <property type="molecule type" value="Genomic_DNA"/>
</dbReference>
<dbReference type="RefSeq" id="WP_114181195.1">
    <property type="nucleotide sequence ID" value="NZ_CP024903.1"/>
</dbReference>
<proteinExistence type="predicted"/>
<evidence type="ECO:0000313" key="1">
    <source>
        <dbReference type="EMBL" id="AXF24827.1"/>
    </source>
</evidence>
<dbReference type="GO" id="GO:0030246">
    <property type="term" value="F:carbohydrate binding"/>
    <property type="evidence" value="ECO:0007669"/>
    <property type="project" value="InterPro"/>
</dbReference>
<dbReference type="Proteomes" id="UP000253104">
    <property type="component" value="Chromosome mHSR5_B"/>
</dbReference>
<name>A0A2Z5N856_BURPY</name>